<organism evidence="1 2">
    <name type="scientific">Dermacentor silvarum</name>
    <name type="common">Tick</name>
    <dbReference type="NCBI Taxonomy" id="543639"/>
    <lineage>
        <taxon>Eukaryota</taxon>
        <taxon>Metazoa</taxon>
        <taxon>Ecdysozoa</taxon>
        <taxon>Arthropoda</taxon>
        <taxon>Chelicerata</taxon>
        <taxon>Arachnida</taxon>
        <taxon>Acari</taxon>
        <taxon>Parasitiformes</taxon>
        <taxon>Ixodida</taxon>
        <taxon>Ixodoidea</taxon>
        <taxon>Ixodidae</taxon>
        <taxon>Rhipicephalinae</taxon>
        <taxon>Dermacentor</taxon>
    </lineage>
</organism>
<name>A0ACB8D102_DERSI</name>
<protein>
    <submittedName>
        <fullName evidence="1">Uncharacterized protein</fullName>
    </submittedName>
</protein>
<dbReference type="Proteomes" id="UP000821865">
    <property type="component" value="Chromosome 4"/>
</dbReference>
<reference evidence="1" key="1">
    <citation type="submission" date="2020-05" db="EMBL/GenBank/DDBJ databases">
        <title>Large-scale comparative analyses of tick genomes elucidate their genetic diversity and vector capacities.</title>
        <authorList>
            <person name="Jia N."/>
            <person name="Wang J."/>
            <person name="Shi W."/>
            <person name="Du L."/>
            <person name="Sun Y."/>
            <person name="Zhan W."/>
            <person name="Jiang J."/>
            <person name="Wang Q."/>
            <person name="Zhang B."/>
            <person name="Ji P."/>
            <person name="Sakyi L.B."/>
            <person name="Cui X."/>
            <person name="Yuan T."/>
            <person name="Jiang B."/>
            <person name="Yang W."/>
            <person name="Lam T.T.-Y."/>
            <person name="Chang Q."/>
            <person name="Ding S."/>
            <person name="Wang X."/>
            <person name="Zhu J."/>
            <person name="Ruan X."/>
            <person name="Zhao L."/>
            <person name="Wei J."/>
            <person name="Que T."/>
            <person name="Du C."/>
            <person name="Cheng J."/>
            <person name="Dai P."/>
            <person name="Han X."/>
            <person name="Huang E."/>
            <person name="Gao Y."/>
            <person name="Liu J."/>
            <person name="Shao H."/>
            <person name="Ye R."/>
            <person name="Li L."/>
            <person name="Wei W."/>
            <person name="Wang X."/>
            <person name="Wang C."/>
            <person name="Yang T."/>
            <person name="Huo Q."/>
            <person name="Li W."/>
            <person name="Guo W."/>
            <person name="Chen H."/>
            <person name="Zhou L."/>
            <person name="Ni X."/>
            <person name="Tian J."/>
            <person name="Zhou Y."/>
            <person name="Sheng Y."/>
            <person name="Liu T."/>
            <person name="Pan Y."/>
            <person name="Xia L."/>
            <person name="Li J."/>
            <person name="Zhao F."/>
            <person name="Cao W."/>
        </authorList>
    </citation>
    <scope>NUCLEOTIDE SEQUENCE</scope>
    <source>
        <strain evidence="1">Dsil-2018</strain>
    </source>
</reference>
<keyword evidence="2" id="KW-1185">Reference proteome</keyword>
<evidence type="ECO:0000313" key="1">
    <source>
        <dbReference type="EMBL" id="KAH7955063.1"/>
    </source>
</evidence>
<accession>A0ACB8D102</accession>
<proteinExistence type="predicted"/>
<sequence length="653" mass="72777">MAAPSQSLCTLLVRNLPPDAKENKLEELFADIGPIKRCFIVRDKTQQSVCKGVAYVTYASSADAETAVERSRQRSLKWGDRVLAVKAAAPKASREPVSEDTAPKKRTFTKEEKAARKKRKPRLIVRNLSFKATEKTLRDCFSKYGNVVEVNIPKKSDGKMRGFAFVQLDETKSAIKAINGLNATEVLGRPIAVDFSLPKATYQQTTTNSASATTDTADEGGGSALQHEESDEMSDDDAESHSSGASGSGEGSEHGCSDIDEDSGDDDSECSGDVEPDRRPKGDTKNTVFIRNVSFDSQQESLETLMKQFGPCRYCLLCTDVDTGRSRGTAFVRFVQDSSVDACLEAAASSAGIMLDGRRLDVIRALSRDELEEKQKEKKKQKKDRRNLYLAREGLVRPGTEAAQGVSPQDMAKRAKLQARKRKLLANLHYFVSPTRLSVHNLPPSVDDRKLRALFLENAPHGARITEARVMRNLKSPTAESYGYGFVTFTRHEDALAAFRELNNNPATFGPKKRPIIEFCLENKAALVAKERRLQRSKQKLKELHESHVQEQRPADIPMEKKTAFMGAAANRKMKGLPTHSGPKVRTKKGRAGKQNPQPKNKKGKRKLKQKQKTFVKNPRTEKDSFSTMLDKHKKVHSKQTPTLHKTKWFQNQ</sequence>
<evidence type="ECO:0000313" key="2">
    <source>
        <dbReference type="Proteomes" id="UP000821865"/>
    </source>
</evidence>
<dbReference type="EMBL" id="CM023473">
    <property type="protein sequence ID" value="KAH7955063.1"/>
    <property type="molecule type" value="Genomic_DNA"/>
</dbReference>
<comment type="caution">
    <text evidence="1">The sequence shown here is derived from an EMBL/GenBank/DDBJ whole genome shotgun (WGS) entry which is preliminary data.</text>
</comment>
<gene>
    <name evidence="1" type="ORF">HPB49_024280</name>
</gene>